<feature type="short sequence motif" description="HXTX 1" evidence="2">
    <location>
        <begin position="37"/>
        <end position="40"/>
    </location>
</feature>
<dbReference type="Gene3D" id="3.90.1140.10">
    <property type="entry name" value="Cyclic phosphodiesterase"/>
    <property type="match status" value="1"/>
</dbReference>
<comment type="catalytic activity">
    <reaction evidence="2">
        <text>a 3'-end 2',3'-cyclophospho-ribonucleotide-RNA + H2O = a 3'-end 2'-phospho-ribonucleotide-RNA + H(+)</text>
        <dbReference type="Rhea" id="RHEA:11828"/>
        <dbReference type="Rhea" id="RHEA-COMP:10464"/>
        <dbReference type="Rhea" id="RHEA-COMP:17353"/>
        <dbReference type="ChEBI" id="CHEBI:15377"/>
        <dbReference type="ChEBI" id="CHEBI:15378"/>
        <dbReference type="ChEBI" id="CHEBI:83064"/>
        <dbReference type="ChEBI" id="CHEBI:173113"/>
        <dbReference type="EC" id="3.1.4.58"/>
    </reaction>
</comment>
<dbReference type="EMBL" id="JBHSSW010000009">
    <property type="protein sequence ID" value="MFC6198245.1"/>
    <property type="molecule type" value="Genomic_DNA"/>
</dbReference>
<feature type="short sequence motif" description="HXTX 2" evidence="2">
    <location>
        <begin position="120"/>
        <end position="123"/>
    </location>
</feature>
<gene>
    <name evidence="3" type="primary">thpR</name>
    <name evidence="3" type="ORF">ACFQDM_09150</name>
</gene>
<evidence type="ECO:0000313" key="4">
    <source>
        <dbReference type="Proteomes" id="UP001596303"/>
    </source>
</evidence>
<dbReference type="Pfam" id="PF13563">
    <property type="entry name" value="2_5_RNA_ligase2"/>
    <property type="match status" value="1"/>
</dbReference>
<dbReference type="SUPFAM" id="SSF55144">
    <property type="entry name" value="LigT-like"/>
    <property type="match status" value="1"/>
</dbReference>
<proteinExistence type="inferred from homology"/>
<comment type="function">
    <text evidence="2">Hydrolyzes RNA 2',3'-cyclic phosphodiester to an RNA 2'-phosphomonoester.</text>
</comment>
<organism evidence="3 4">
    <name type="scientific">Ponticaulis profundi</name>
    <dbReference type="NCBI Taxonomy" id="2665222"/>
    <lineage>
        <taxon>Bacteria</taxon>
        <taxon>Pseudomonadati</taxon>
        <taxon>Pseudomonadota</taxon>
        <taxon>Alphaproteobacteria</taxon>
        <taxon>Hyphomonadales</taxon>
        <taxon>Hyphomonadaceae</taxon>
        <taxon>Ponticaulis</taxon>
    </lineage>
</organism>
<dbReference type="EC" id="3.1.4.58" evidence="2"/>
<dbReference type="HAMAP" id="MF_01940">
    <property type="entry name" value="RNA_CPDase"/>
    <property type="match status" value="1"/>
</dbReference>
<dbReference type="RefSeq" id="WP_377378318.1">
    <property type="nucleotide sequence ID" value="NZ_JBHSSW010000009.1"/>
</dbReference>
<sequence>MYRLFAALDIPDDVGEALQVISKKVDGASWRPIENYHITLGFFGEMDGTIAEDLDHELARIDATQMQIRLKSAGWFGASEPHSLWAGVEPNEALNRLAANCLRAARRVGLATEKRAYRPHVTLAYCHGTTLHDAMSFAQKHALLNIGPFWADRFHLYSSWSGKNASRYVSEAEYPLGPVRNVSDLHSGNQNQSE</sequence>
<name>A0ABW1S986_9PROT</name>
<dbReference type="NCBIfam" id="TIGR02258">
    <property type="entry name" value="2_5_ligase"/>
    <property type="match status" value="1"/>
</dbReference>
<evidence type="ECO:0000256" key="2">
    <source>
        <dbReference type="HAMAP-Rule" id="MF_01940"/>
    </source>
</evidence>
<dbReference type="InterPro" id="IPR004175">
    <property type="entry name" value="RNA_CPDase"/>
</dbReference>
<keyword evidence="1 2" id="KW-0378">Hydrolase</keyword>
<feature type="active site" description="Proton donor" evidence="2">
    <location>
        <position position="37"/>
    </location>
</feature>
<protein>
    <recommendedName>
        <fullName evidence="2">RNA 2',3'-cyclic phosphodiesterase</fullName>
        <shortName evidence="2">RNA 2',3'-CPDase</shortName>
        <ecNumber evidence="2">3.1.4.58</ecNumber>
    </recommendedName>
</protein>
<accession>A0ABW1S986</accession>
<comment type="caution">
    <text evidence="3">The sequence shown here is derived from an EMBL/GenBank/DDBJ whole genome shotgun (WGS) entry which is preliminary data.</text>
</comment>
<keyword evidence="4" id="KW-1185">Reference proteome</keyword>
<dbReference type="PANTHER" id="PTHR35561">
    <property type="entry name" value="RNA 2',3'-CYCLIC PHOSPHODIESTERASE"/>
    <property type="match status" value="1"/>
</dbReference>
<evidence type="ECO:0000256" key="1">
    <source>
        <dbReference type="ARBA" id="ARBA00022801"/>
    </source>
</evidence>
<dbReference type="Proteomes" id="UP001596303">
    <property type="component" value="Unassembled WGS sequence"/>
</dbReference>
<feature type="active site" description="Proton acceptor" evidence="2">
    <location>
        <position position="120"/>
    </location>
</feature>
<dbReference type="PANTHER" id="PTHR35561:SF1">
    <property type="entry name" value="RNA 2',3'-CYCLIC PHOSPHODIESTERASE"/>
    <property type="match status" value="1"/>
</dbReference>
<reference evidence="4" key="1">
    <citation type="journal article" date="2019" name="Int. J. Syst. Evol. Microbiol.">
        <title>The Global Catalogue of Microorganisms (GCM) 10K type strain sequencing project: providing services to taxonomists for standard genome sequencing and annotation.</title>
        <authorList>
            <consortium name="The Broad Institute Genomics Platform"/>
            <consortium name="The Broad Institute Genome Sequencing Center for Infectious Disease"/>
            <person name="Wu L."/>
            <person name="Ma J."/>
        </authorList>
    </citation>
    <scope>NUCLEOTIDE SEQUENCE [LARGE SCALE GENOMIC DNA]</scope>
    <source>
        <strain evidence="4">CGMCC-1.15741</strain>
    </source>
</reference>
<dbReference type="InterPro" id="IPR009097">
    <property type="entry name" value="Cyclic_Pdiesterase"/>
</dbReference>
<comment type="similarity">
    <text evidence="2">Belongs to the 2H phosphoesterase superfamily. ThpR family.</text>
</comment>
<evidence type="ECO:0000313" key="3">
    <source>
        <dbReference type="EMBL" id="MFC6198245.1"/>
    </source>
</evidence>